<evidence type="ECO:0000256" key="2">
    <source>
        <dbReference type="ARBA" id="ARBA00022729"/>
    </source>
</evidence>
<dbReference type="Gene3D" id="2.60.40.3710">
    <property type="match status" value="3"/>
</dbReference>
<dbReference type="InterPro" id="IPR041246">
    <property type="entry name" value="Bact_MG10"/>
</dbReference>
<dbReference type="InterPro" id="IPR002890">
    <property type="entry name" value="MG2"/>
</dbReference>
<dbReference type="InterPro" id="IPR001599">
    <property type="entry name" value="Macroglobln_a2"/>
</dbReference>
<dbReference type="SMART" id="SM01419">
    <property type="entry name" value="Thiol-ester_cl"/>
    <property type="match status" value="1"/>
</dbReference>
<dbReference type="SUPFAM" id="SSF48239">
    <property type="entry name" value="Terpenoid cyclases/Protein prenyltransferases"/>
    <property type="match status" value="1"/>
</dbReference>
<dbReference type="Gene3D" id="2.60.40.1930">
    <property type="match status" value="1"/>
</dbReference>
<dbReference type="Pfam" id="PF11974">
    <property type="entry name" value="bMG3"/>
    <property type="match status" value="1"/>
</dbReference>
<dbReference type="CDD" id="cd02891">
    <property type="entry name" value="A2M_like"/>
    <property type="match status" value="1"/>
</dbReference>
<evidence type="ECO:0000259" key="3">
    <source>
        <dbReference type="SMART" id="SM01359"/>
    </source>
</evidence>
<reference evidence="5 6" key="1">
    <citation type="journal article" date="2020" name="Front. Microbiol.">
        <title>Single-cell genomics of novel Actinobacteria with the Wood-Ljungdahl pathway discovered in a serpentinizing system.</title>
        <authorList>
            <person name="Merino N."/>
            <person name="Kawai M."/>
            <person name="Boyd E.S."/>
            <person name="Colman D.R."/>
            <person name="McGlynn S.E."/>
            <person name="Nealson K.H."/>
            <person name="Kurokawa K."/>
            <person name="Hongoh Y."/>
        </authorList>
    </citation>
    <scope>NUCLEOTIDE SEQUENCE [LARGE SCALE GENOMIC DNA]</scope>
    <source>
        <strain evidence="5 6">S34</strain>
    </source>
</reference>
<dbReference type="SMART" id="SM01359">
    <property type="entry name" value="A2M_N_2"/>
    <property type="match status" value="1"/>
</dbReference>
<name>A0A6V8PD50_9ACTN</name>
<dbReference type="Pfam" id="PF07703">
    <property type="entry name" value="A2M_BRD"/>
    <property type="match status" value="1"/>
</dbReference>
<feature type="domain" description="Alpha-2-macroglobulin bait region" evidence="3">
    <location>
        <begin position="1038"/>
        <end position="1183"/>
    </location>
</feature>
<dbReference type="Gene3D" id="2.60.40.10">
    <property type="entry name" value="Immunoglobulins"/>
    <property type="match status" value="1"/>
</dbReference>
<dbReference type="Pfam" id="PF17973">
    <property type="entry name" value="bMG10"/>
    <property type="match status" value="1"/>
</dbReference>
<dbReference type="InterPro" id="IPR047565">
    <property type="entry name" value="Alpha-macroglob_thiol-ester_cl"/>
</dbReference>
<dbReference type="Gene3D" id="1.50.10.20">
    <property type="match status" value="1"/>
</dbReference>
<dbReference type="Pfam" id="PF13205">
    <property type="entry name" value="Big_5"/>
    <property type="match status" value="4"/>
</dbReference>
<proteinExistence type="inferred from homology"/>
<evidence type="ECO:0000313" key="5">
    <source>
        <dbReference type="EMBL" id="GFP30649.1"/>
    </source>
</evidence>
<comment type="caution">
    <text evidence="5">The sequence shown here is derived from an EMBL/GenBank/DDBJ whole genome shotgun (WGS) entry which is preliminary data.</text>
</comment>
<dbReference type="InterPro" id="IPR032812">
    <property type="entry name" value="SbsA_Ig"/>
</dbReference>
<dbReference type="InterPro" id="IPR008930">
    <property type="entry name" value="Terpenoid_cyclase/PrenylTrfase"/>
</dbReference>
<dbReference type="EMBL" id="BLRZ01000086">
    <property type="protein sequence ID" value="GFP30649.1"/>
    <property type="molecule type" value="Genomic_DNA"/>
</dbReference>
<protein>
    <recommendedName>
        <fullName evidence="7">Alpha-2-macroglobulin</fullName>
    </recommendedName>
</protein>
<dbReference type="Pfam" id="PF00207">
    <property type="entry name" value="A2M"/>
    <property type="match status" value="1"/>
</dbReference>
<keyword evidence="2" id="KW-0732">Signal</keyword>
<dbReference type="GO" id="GO:0004866">
    <property type="term" value="F:endopeptidase inhibitor activity"/>
    <property type="evidence" value="ECO:0007669"/>
    <property type="project" value="InterPro"/>
</dbReference>
<dbReference type="PROSITE" id="PS51257">
    <property type="entry name" value="PROKAR_LIPOPROTEIN"/>
    <property type="match status" value="1"/>
</dbReference>
<gene>
    <name evidence="5" type="ORF">HKBW3S34_01569</name>
</gene>
<dbReference type="InterPro" id="IPR011626">
    <property type="entry name" value="Alpha-macroglobulin_TED"/>
</dbReference>
<sequence length="1944" mass="218332">MAQHRSSWCSCGILRLALLPGIALVALISLAGCARPLAPSPQIIYSWPEDGAKEIPLDSSLEITFERKLDHQSAESSFYVNPEVKGEFDWSGDTLRFVPGEEGLGQGEKYTVKISKGAEDSRGNNLASDYVFSFSTIDPVEVVLVSPQQVGQRDDSITIMFNQPMVSLGMVKNVKGENFGVTIRPEIKGEFSWLGTSILTFRPEDHLPLATQYKVTVPKGIKSIANASMPEQFQWSFTSLVPQVIGVTPEDGNSFAGLRSRIKVDFNQPMDTDSVEAGFSMTLEDGRKLRGEFQWSEDKSSFIFIPTRGLGYDALHIGRISKGVMGAEGHIGLQEDFIWRFKTVGDPSLAYSNPPNGSIVKDISYVEIGFTSPMDVESVERNLKIVPEAKNPYLEWSENGTILYIYAQYQPLTTYTITISAKSQDVFRQLLGRDYQINFSVAEPTPLPPSIRINREGNFGLLRSQGVQALYLSTINASRVDLALHRANLSQFLNFLGLDYEGWNTYRPQDLQLMKTWSMEQEPRLNLEEKVKVELTQESEEKIKPGFYYLEVTLPGGERDGMPLVVSDLSLTLKRDRNGVLVWAVRSQDGEAVEDAKVEVYSPNGQLIGQGLTDTRGISRIEVGSGQDEVLGVFLQEGDQIGFVTSDWSYGIEPYYFDIPLTWETHDYQAHIFTDRPIYRPSQSVYYKGIVRIDDDKIYRLPPAGKEVTLSIIDSLGNTIEENTHTLNAQGSFSGSLMLGQDINLGWYSLVLDIDGESFYQSFQVQEYRKPDFSVEVKADRDDYYNKERIRATIDANYYFGAPLSNGPVEWQLGKEDYFFFYKDDPSYDFVDYFEYFFGDWEERYWPEPVKTGKGSTDQKGRFVVDTPVNIDEDKVSQIFTLEATVMDSNNQAITGRDEVIVHKGRFYIGLKPAEYVSTEKEPTAVDIITVNPSGQLVGSKKLEISVYQREWVTVKKQDELGQFYYISQPQDTFISSFQTVTDSTGKAKVKFVPDKGGFYHVVAKGRDEAGNKVTSATGVWVSSEEYVSWYRPNDNSIEILADKKEYQTGETARVLITSPYQNAKALLTVERGKIIDYRVIDITSTSQEVEIPIKEGYSPNVFISVSLFKAAEDQTLPDFRIGYTELKVDVSKKLLSVAIKTDKKTYGPGDTVTVKVKATDFKGQGVESELALSIVDVAVLSLAPDRSAQITDSFYDQATLGVTTAQSQMVSLERINRYIEENRKGGDGGEAVFTTRTVFRDTAFWEAHLLTDEKGEAMVTFKLPDSLTTWQISAVAASSDTLVGASKSEIITTKEFLIRPIVPRFVVMGDEVMLGAVVHNYSPGEITATVELKAQGFALNSPSSAKVKIPSNGSETVFWKGKVEDVERVRMTFAARSEADNLSDAVEMSIEALNQITPEVVAASGELEYTALQKILVSEDAVEGVGDLEIRTYATPLAGIQRGLDYLAEFPYGCIEQIVSSFLPQVKLKRLLDVTGLKLEGFDPDELEPMVDQGLQEIYAQQRYDGGWGWWPQNESDPYISAYVLLGLIEAQKAGYAVSQEAIDRGISSVQESLYRTTSEERQVDEDTRAFLLYVLTLADAGDLGLTQSLFYRRDQLSLSAKGYLLMTLQDFLNQGRIEAATQANLQSQVKEILADLKDVVRLSSTGSHWEEAKGDYWSMNTNLRTTAIILDALIKTDPEDPLIASTIRWLVGSRKEGRWSTTQETVWSLISLIDAYTYQSLETPDYWYQVALDGRRVLSGRVSKSELLEERELKIALDRLARGKPMDVLFTKDGAGKMYYDLILRYFLPAEDILPLSRGVGIERRYFSAIEQEEKTSISSIKAGQTVKIRLTLYVPQDLHYLIIEDFLPAGLEVINPEFLTSGTYFEMEKKEEEQTLYFSHRDIRDDRVALFVDYLPKGVYQFTYLARATQPGKFHVLPARAWEMYFPDVFGRSVGEIFEVE</sequence>
<dbReference type="Gene3D" id="2.20.130.20">
    <property type="match status" value="1"/>
</dbReference>
<dbReference type="Pfam" id="PF07678">
    <property type="entry name" value="TED_complement"/>
    <property type="match status" value="1"/>
</dbReference>
<dbReference type="PANTHER" id="PTHR40094:SF1">
    <property type="entry name" value="UBIQUITIN DOMAIN-CONTAINING PROTEIN"/>
    <property type="match status" value="1"/>
</dbReference>
<dbReference type="Proteomes" id="UP000588083">
    <property type="component" value="Unassembled WGS sequence"/>
</dbReference>
<organism evidence="5 6">
    <name type="scientific">Candidatus Hakubella thermalkaliphila</name>
    <dbReference type="NCBI Taxonomy" id="2754717"/>
    <lineage>
        <taxon>Bacteria</taxon>
        <taxon>Bacillati</taxon>
        <taxon>Actinomycetota</taxon>
        <taxon>Actinomycetota incertae sedis</taxon>
        <taxon>Candidatus Hakubellales</taxon>
        <taxon>Candidatus Hakubellaceae</taxon>
        <taxon>Candidatus Hakubella</taxon>
    </lineage>
</organism>
<evidence type="ECO:0000313" key="6">
    <source>
        <dbReference type="Proteomes" id="UP000588083"/>
    </source>
</evidence>
<evidence type="ECO:0008006" key="7">
    <source>
        <dbReference type="Google" id="ProtNLM"/>
    </source>
</evidence>
<dbReference type="GO" id="GO:0005975">
    <property type="term" value="P:carbohydrate metabolic process"/>
    <property type="evidence" value="ECO:0007669"/>
    <property type="project" value="UniProtKB-ARBA"/>
</dbReference>
<feature type="domain" description="Alpha-2-macroglobulin" evidence="4">
    <location>
        <begin position="1243"/>
        <end position="1333"/>
    </location>
</feature>
<evidence type="ECO:0000259" key="4">
    <source>
        <dbReference type="SMART" id="SM01360"/>
    </source>
</evidence>
<dbReference type="InterPro" id="IPR011625">
    <property type="entry name" value="A2M_N_BRD"/>
</dbReference>
<dbReference type="InterPro" id="IPR013783">
    <property type="entry name" value="Ig-like_fold"/>
</dbReference>
<evidence type="ECO:0000256" key="1">
    <source>
        <dbReference type="ARBA" id="ARBA00010556"/>
    </source>
</evidence>
<comment type="similarity">
    <text evidence="1">Belongs to the protease inhibitor I39 (alpha-2-macroglobulin) family. Bacterial alpha-2-macroglobulin subfamily.</text>
</comment>
<dbReference type="PANTHER" id="PTHR40094">
    <property type="entry name" value="ALPHA-2-MACROGLOBULIN HOMOLOG"/>
    <property type="match status" value="1"/>
</dbReference>
<dbReference type="SMART" id="SM01360">
    <property type="entry name" value="A2M"/>
    <property type="match status" value="1"/>
</dbReference>
<dbReference type="RefSeq" id="WP_176238049.1">
    <property type="nucleotide sequence ID" value="NZ_BLRZ01000086.1"/>
</dbReference>
<dbReference type="InterPro" id="IPR021868">
    <property type="entry name" value="Alpha_2_Macroglob_MG3"/>
</dbReference>
<keyword evidence="6" id="KW-1185">Reference proteome</keyword>
<dbReference type="GO" id="GO:0005615">
    <property type="term" value="C:extracellular space"/>
    <property type="evidence" value="ECO:0007669"/>
    <property type="project" value="InterPro"/>
</dbReference>
<dbReference type="InterPro" id="IPR051802">
    <property type="entry name" value="YfhM-like"/>
</dbReference>
<accession>A0A6V8PD50</accession>
<dbReference type="Pfam" id="PF01835">
    <property type="entry name" value="MG2"/>
    <property type="match status" value="1"/>
</dbReference>